<dbReference type="Pfam" id="PF00520">
    <property type="entry name" value="Ion_trans"/>
    <property type="match status" value="1"/>
</dbReference>
<keyword evidence="8 11" id="KW-0472">Membrane</keyword>
<dbReference type="InterPro" id="IPR043203">
    <property type="entry name" value="VGCC_Ca_Na"/>
</dbReference>
<dbReference type="EMBL" id="CAJOBH010267681">
    <property type="protein sequence ID" value="CAF5162280.1"/>
    <property type="molecule type" value="Genomic_DNA"/>
</dbReference>
<evidence type="ECO:0000313" key="14">
    <source>
        <dbReference type="Proteomes" id="UP000681967"/>
    </source>
</evidence>
<evidence type="ECO:0000256" key="5">
    <source>
        <dbReference type="ARBA" id="ARBA00022882"/>
    </source>
</evidence>
<feature type="transmembrane region" description="Helical" evidence="11">
    <location>
        <begin position="30"/>
        <end position="48"/>
    </location>
</feature>
<comment type="subcellular location">
    <subcellularLocation>
        <location evidence="1">Membrane</location>
        <topology evidence="1">Multi-pass membrane protein</topology>
    </subcellularLocation>
</comment>
<dbReference type="Gene3D" id="1.20.120.350">
    <property type="entry name" value="Voltage-gated potassium channels. Chain C"/>
    <property type="match status" value="1"/>
</dbReference>
<dbReference type="GO" id="GO:0001518">
    <property type="term" value="C:voltage-gated sodium channel complex"/>
    <property type="evidence" value="ECO:0007669"/>
    <property type="project" value="TreeGrafter"/>
</dbReference>
<evidence type="ECO:0000313" key="13">
    <source>
        <dbReference type="EMBL" id="CAF5162280.1"/>
    </source>
</evidence>
<evidence type="ECO:0000256" key="11">
    <source>
        <dbReference type="SAM" id="Phobius"/>
    </source>
</evidence>
<dbReference type="PANTHER" id="PTHR10037">
    <property type="entry name" value="VOLTAGE-GATED CATION CHANNEL CALCIUM AND SODIUM"/>
    <property type="match status" value="1"/>
</dbReference>
<proteinExistence type="predicted"/>
<evidence type="ECO:0000256" key="8">
    <source>
        <dbReference type="ARBA" id="ARBA00023136"/>
    </source>
</evidence>
<reference evidence="13" key="1">
    <citation type="submission" date="2021-02" db="EMBL/GenBank/DDBJ databases">
        <authorList>
            <person name="Nowell W R."/>
        </authorList>
    </citation>
    <scope>NUCLEOTIDE SEQUENCE</scope>
</reference>
<keyword evidence="7" id="KW-0406">Ion transport</keyword>
<dbReference type="SUPFAM" id="SSF81324">
    <property type="entry name" value="Voltage-gated potassium channels"/>
    <property type="match status" value="1"/>
</dbReference>
<keyword evidence="2" id="KW-0813">Transport</keyword>
<protein>
    <recommendedName>
        <fullName evidence="12">Ion transport domain-containing protein</fullName>
    </recommendedName>
</protein>
<evidence type="ECO:0000256" key="10">
    <source>
        <dbReference type="ARBA" id="ARBA00023303"/>
    </source>
</evidence>
<dbReference type="FunFam" id="1.20.120.350:FF:000009">
    <property type="entry name" value="Voltage-dependent T-type calcium channel subunit alpha"/>
    <property type="match status" value="1"/>
</dbReference>
<name>A0A8S3GIT0_9BILA</name>
<dbReference type="InterPro" id="IPR005821">
    <property type="entry name" value="Ion_trans_dom"/>
</dbReference>
<dbReference type="GO" id="GO:0043005">
    <property type="term" value="C:neuron projection"/>
    <property type="evidence" value="ECO:0007669"/>
    <property type="project" value="TreeGrafter"/>
</dbReference>
<evidence type="ECO:0000256" key="9">
    <source>
        <dbReference type="ARBA" id="ARBA00023180"/>
    </source>
</evidence>
<dbReference type="Proteomes" id="UP000681967">
    <property type="component" value="Unassembled WGS sequence"/>
</dbReference>
<dbReference type="PANTHER" id="PTHR10037:SF230">
    <property type="entry name" value="CA[2+]-CHANNEL PROTEIN ALPHA[[1]] SUBUNIT T, ISOFORM F"/>
    <property type="match status" value="1"/>
</dbReference>
<keyword evidence="9" id="KW-0325">Glycoprotein</keyword>
<keyword evidence="6 11" id="KW-1133">Transmembrane helix</keyword>
<feature type="non-terminal residue" evidence="13">
    <location>
        <position position="1"/>
    </location>
</feature>
<keyword evidence="3 11" id="KW-0812">Transmembrane</keyword>
<evidence type="ECO:0000256" key="2">
    <source>
        <dbReference type="ARBA" id="ARBA00022448"/>
    </source>
</evidence>
<sequence>MIILFKRTTIHRRISFSLRKALKRLIVKKSFDYSILFFIALNCITLAMERPSIPVTSHERQFLNITNIIFTIIFTIEMMMKILASGLICEANSYLRNGWNVLDGSLVI</sequence>
<evidence type="ECO:0000256" key="6">
    <source>
        <dbReference type="ARBA" id="ARBA00022989"/>
    </source>
</evidence>
<evidence type="ECO:0000256" key="3">
    <source>
        <dbReference type="ARBA" id="ARBA00022692"/>
    </source>
</evidence>
<dbReference type="GO" id="GO:0008332">
    <property type="term" value="F:low voltage-gated calcium channel activity"/>
    <property type="evidence" value="ECO:0007669"/>
    <property type="project" value="TreeGrafter"/>
</dbReference>
<dbReference type="AlphaFoldDB" id="A0A8S3GIT0"/>
<keyword evidence="10" id="KW-0407">Ion channel</keyword>
<feature type="transmembrane region" description="Helical" evidence="11">
    <location>
        <begin position="68"/>
        <end position="89"/>
    </location>
</feature>
<keyword evidence="5" id="KW-0851">Voltage-gated channel</keyword>
<accession>A0A8S3GIT0</accession>
<feature type="domain" description="Ion transport" evidence="12">
    <location>
        <begin position="29"/>
        <end position="108"/>
    </location>
</feature>
<evidence type="ECO:0000256" key="4">
    <source>
        <dbReference type="ARBA" id="ARBA00022737"/>
    </source>
</evidence>
<comment type="caution">
    <text evidence="13">The sequence shown here is derived from an EMBL/GenBank/DDBJ whole genome shotgun (WGS) entry which is preliminary data.</text>
</comment>
<keyword evidence="4" id="KW-0677">Repeat</keyword>
<evidence type="ECO:0000256" key="7">
    <source>
        <dbReference type="ARBA" id="ARBA00023065"/>
    </source>
</evidence>
<evidence type="ECO:0000259" key="12">
    <source>
        <dbReference type="Pfam" id="PF00520"/>
    </source>
</evidence>
<dbReference type="GO" id="GO:0005248">
    <property type="term" value="F:voltage-gated sodium channel activity"/>
    <property type="evidence" value="ECO:0007669"/>
    <property type="project" value="TreeGrafter"/>
</dbReference>
<evidence type="ECO:0000256" key="1">
    <source>
        <dbReference type="ARBA" id="ARBA00004141"/>
    </source>
</evidence>
<dbReference type="GO" id="GO:0070509">
    <property type="term" value="P:calcium ion import"/>
    <property type="evidence" value="ECO:0007669"/>
    <property type="project" value="TreeGrafter"/>
</dbReference>
<gene>
    <name evidence="13" type="ORF">BYL167_LOCUS74952</name>
</gene>
<organism evidence="13 14">
    <name type="scientific">Rotaria magnacalcarata</name>
    <dbReference type="NCBI Taxonomy" id="392030"/>
    <lineage>
        <taxon>Eukaryota</taxon>
        <taxon>Metazoa</taxon>
        <taxon>Spiralia</taxon>
        <taxon>Gnathifera</taxon>
        <taxon>Rotifera</taxon>
        <taxon>Eurotatoria</taxon>
        <taxon>Bdelloidea</taxon>
        <taxon>Philodinida</taxon>
        <taxon>Philodinidae</taxon>
        <taxon>Rotaria</taxon>
    </lineage>
</organism>
<dbReference type="InterPro" id="IPR027359">
    <property type="entry name" value="Volt_channel_dom_sf"/>
</dbReference>
<dbReference type="GO" id="GO:0086010">
    <property type="term" value="P:membrane depolarization during action potential"/>
    <property type="evidence" value="ECO:0007669"/>
    <property type="project" value="TreeGrafter"/>
</dbReference>